<evidence type="ECO:0000313" key="2">
    <source>
        <dbReference type="EMBL" id="MBP2704161.1"/>
    </source>
</evidence>
<evidence type="ECO:0000313" key="3">
    <source>
        <dbReference type="Proteomes" id="UP000674234"/>
    </source>
</evidence>
<dbReference type="AlphaFoldDB" id="A0A940WEU3"/>
<dbReference type="EMBL" id="JAFCNB010000004">
    <property type="protein sequence ID" value="MBP2704161.1"/>
    <property type="molecule type" value="Genomic_DNA"/>
</dbReference>
<evidence type="ECO:0000256" key="1">
    <source>
        <dbReference type="SAM" id="Phobius"/>
    </source>
</evidence>
<keyword evidence="1" id="KW-1133">Transmembrane helix</keyword>
<gene>
    <name evidence="2" type="ORF">JOL79_10095</name>
</gene>
<dbReference type="RefSeq" id="WP_210155452.1">
    <property type="nucleotide sequence ID" value="NZ_JAFCNB010000004.1"/>
</dbReference>
<keyword evidence="1" id="KW-0812">Transmembrane</keyword>
<sequence>MSNRDDLRAVISARRDLGAEYEDPLVDSFLDKLDVEIAARVRNEVDARTRHQKEDGPRQQRKDTGIVVALGSLALGIPLTGIAAAQAHGTGLLLAWAGIVGVNLAFALGRRRER</sequence>
<feature type="transmembrane region" description="Helical" evidence="1">
    <location>
        <begin position="66"/>
        <end position="85"/>
    </location>
</feature>
<accession>A0A940WEU3</accession>
<name>A0A940WEU3_9ACTN</name>
<proteinExistence type="predicted"/>
<dbReference type="Proteomes" id="UP000674234">
    <property type="component" value="Unassembled WGS sequence"/>
</dbReference>
<organism evidence="2 3">
    <name type="scientific">Microbispora oryzae</name>
    <dbReference type="NCBI Taxonomy" id="2806554"/>
    <lineage>
        <taxon>Bacteria</taxon>
        <taxon>Bacillati</taxon>
        <taxon>Actinomycetota</taxon>
        <taxon>Actinomycetes</taxon>
        <taxon>Streptosporangiales</taxon>
        <taxon>Streptosporangiaceae</taxon>
        <taxon>Microbispora</taxon>
    </lineage>
</organism>
<reference evidence="2" key="1">
    <citation type="submission" date="2021-02" db="EMBL/GenBank/DDBJ databases">
        <title>Draft genome sequence of Microbispora sp. RL4-1S isolated from rice leaves in Thailand.</title>
        <authorList>
            <person name="Muangham S."/>
            <person name="Duangmal K."/>
        </authorList>
    </citation>
    <scope>NUCLEOTIDE SEQUENCE</scope>
    <source>
        <strain evidence="2">RL4-1S</strain>
    </source>
</reference>
<feature type="transmembrane region" description="Helical" evidence="1">
    <location>
        <begin position="91"/>
        <end position="109"/>
    </location>
</feature>
<protein>
    <submittedName>
        <fullName evidence="2">Uncharacterized protein</fullName>
    </submittedName>
</protein>
<keyword evidence="3" id="KW-1185">Reference proteome</keyword>
<comment type="caution">
    <text evidence="2">The sequence shown here is derived from an EMBL/GenBank/DDBJ whole genome shotgun (WGS) entry which is preliminary data.</text>
</comment>
<keyword evidence="1" id="KW-0472">Membrane</keyword>